<evidence type="ECO:0000256" key="14">
    <source>
        <dbReference type="ARBA" id="ARBA00023221"/>
    </source>
</evidence>
<dbReference type="InterPro" id="IPR006203">
    <property type="entry name" value="GHMP_knse_ATP-bd_CS"/>
</dbReference>
<evidence type="ECO:0000256" key="2">
    <source>
        <dbReference type="ARBA" id="ARBA00006495"/>
    </source>
</evidence>
<evidence type="ECO:0000256" key="12">
    <source>
        <dbReference type="ARBA" id="ARBA00023098"/>
    </source>
</evidence>
<evidence type="ECO:0000256" key="17">
    <source>
        <dbReference type="RuleBase" id="RU363087"/>
    </source>
</evidence>
<feature type="domain" description="GHMP kinase C-terminal" evidence="19">
    <location>
        <begin position="295"/>
        <end position="360"/>
    </location>
</feature>
<dbReference type="PROSITE" id="PS00627">
    <property type="entry name" value="GHMP_KINASES_ATP"/>
    <property type="match status" value="1"/>
</dbReference>
<dbReference type="Pfam" id="PF00288">
    <property type="entry name" value="GHMP_kinases_N"/>
    <property type="match status" value="1"/>
</dbReference>
<evidence type="ECO:0000256" key="16">
    <source>
        <dbReference type="ARBA" id="ARBA00029438"/>
    </source>
</evidence>
<proteinExistence type="inferred from homology"/>
<evidence type="ECO:0000256" key="11">
    <source>
        <dbReference type="ARBA" id="ARBA00023011"/>
    </source>
</evidence>
<keyword evidence="4 17" id="KW-0963">Cytoplasm</keyword>
<gene>
    <name evidence="20" type="primary">ERG12</name>
    <name evidence="20" type="ORF">Q9L58_008164</name>
</gene>
<dbReference type="SUPFAM" id="SSF55060">
    <property type="entry name" value="GHMP Kinase, C-terminal domain"/>
    <property type="match status" value="1"/>
</dbReference>
<dbReference type="PRINTS" id="PR00959">
    <property type="entry name" value="MEVGALKINASE"/>
</dbReference>
<evidence type="ECO:0000256" key="9">
    <source>
        <dbReference type="ARBA" id="ARBA00022840"/>
    </source>
</evidence>
<protein>
    <recommendedName>
        <fullName evidence="3 17">Mevalonate kinase</fullName>
        <shortName evidence="17">MK</shortName>
        <ecNumber evidence="3 17">2.7.1.36</ecNumber>
    </recommendedName>
</protein>
<keyword evidence="9 17" id="KW-0067">ATP-binding</keyword>
<evidence type="ECO:0000256" key="5">
    <source>
        <dbReference type="ARBA" id="ARBA00022516"/>
    </source>
</evidence>
<evidence type="ECO:0000313" key="21">
    <source>
        <dbReference type="Proteomes" id="UP001447188"/>
    </source>
</evidence>
<keyword evidence="17" id="KW-0752">Steroid biosynthesis</keyword>
<dbReference type="InterPro" id="IPR006205">
    <property type="entry name" value="Mev_gal_kin"/>
</dbReference>
<comment type="similarity">
    <text evidence="2 17">Belongs to the GHMP kinase family. Mevalonate kinase subfamily.</text>
</comment>
<accession>A0ABR3GAX4</accession>
<dbReference type="Pfam" id="PF08544">
    <property type="entry name" value="GHMP_kinases_C"/>
    <property type="match status" value="1"/>
</dbReference>
<name>A0ABR3GAX4_9PEZI</name>
<evidence type="ECO:0000259" key="19">
    <source>
        <dbReference type="Pfam" id="PF08544"/>
    </source>
</evidence>
<comment type="caution">
    <text evidence="20">The sequence shown here is derived from an EMBL/GenBank/DDBJ whole genome shotgun (WGS) entry which is preliminary data.</text>
</comment>
<dbReference type="EC" id="2.7.1.36" evidence="3 17"/>
<comment type="catalytic activity">
    <reaction evidence="15">
        <text>(R)-mevalonate + ATP = (R)-5-phosphomevalonate + ADP + H(+)</text>
        <dbReference type="Rhea" id="RHEA:17065"/>
        <dbReference type="ChEBI" id="CHEBI:15378"/>
        <dbReference type="ChEBI" id="CHEBI:30616"/>
        <dbReference type="ChEBI" id="CHEBI:36464"/>
        <dbReference type="ChEBI" id="CHEBI:58146"/>
        <dbReference type="ChEBI" id="CHEBI:456216"/>
        <dbReference type="EC" id="2.7.1.36"/>
    </reaction>
    <physiologicalReaction direction="left-to-right" evidence="15">
        <dbReference type="Rhea" id="RHEA:17066"/>
    </physiologicalReaction>
</comment>
<evidence type="ECO:0000313" key="20">
    <source>
        <dbReference type="EMBL" id="KAL0632935.1"/>
    </source>
</evidence>
<dbReference type="PANTHER" id="PTHR43290">
    <property type="entry name" value="MEVALONATE KINASE"/>
    <property type="match status" value="1"/>
</dbReference>
<keyword evidence="10" id="KW-0460">Magnesium</keyword>
<evidence type="ECO:0000256" key="6">
    <source>
        <dbReference type="ARBA" id="ARBA00022679"/>
    </source>
</evidence>
<evidence type="ECO:0000256" key="7">
    <source>
        <dbReference type="ARBA" id="ARBA00022741"/>
    </source>
</evidence>
<evidence type="ECO:0000256" key="13">
    <source>
        <dbReference type="ARBA" id="ARBA00023166"/>
    </source>
</evidence>
<evidence type="ECO:0000259" key="18">
    <source>
        <dbReference type="Pfam" id="PF00288"/>
    </source>
</evidence>
<dbReference type="Gene3D" id="3.30.70.890">
    <property type="entry name" value="GHMP kinase, C-terminal domain"/>
    <property type="match status" value="1"/>
</dbReference>
<dbReference type="InterPro" id="IPR020568">
    <property type="entry name" value="Ribosomal_Su5_D2-typ_SF"/>
</dbReference>
<keyword evidence="11 17" id="KW-0756">Sterol biosynthesis</keyword>
<comment type="function">
    <text evidence="17">Mevalonate kinase; part of the second module of ergosterol biosynthesis pathway that includes the middle steps of the pathway. The second module is carried out in the vacuole and involves the formation of farnesyl diphosphate, which is also an important intermediate in the biosynthesis of ubiquinone, dolichol, heme and prenylated proteins.</text>
</comment>
<dbReference type="InterPro" id="IPR036554">
    <property type="entry name" value="GHMP_kinase_C_sf"/>
</dbReference>
<sequence>MVSAPGKVIVYGEHSVVYGKAAIAAALSLRSYLLVTPLLGITRKLTLRFPDIGLDHSWHIDSLPWDTFSVPGEKKFYFDAVERLDTNLVDAINPLVADIPGNVRKVAALAFLYMYLVLGSKDAPASAYTLRSTVPIGAGLGSSASISVCLSAALQLQMGTLDTPYSGMTASEALLELKRINNWAFVGEMCIHGNPSGVDNTVSTGGRAVLFKRADPTLPPQVTHLSGFPELPLLLVNTKHPRSTAVLVAGVRSLLSKHESITRSVLETMDLITIEAHSIICDPDFSSSAGSPYLDRLGELIRINHGLLISLGVSHPKLERIRELVDHAGVGWTKLTGAGGGGCSITLLRPDVEQSILDELDVKLSNEGFEKYKTTLGGDGVGVLWPAVANVDNKEVQITEDMFLAAVGVEGAEGLVGVGALGKGDTGWKFWGDLVSAESHFTLH</sequence>
<evidence type="ECO:0000256" key="1">
    <source>
        <dbReference type="ARBA" id="ARBA00004496"/>
    </source>
</evidence>
<dbReference type="InterPro" id="IPR013750">
    <property type="entry name" value="GHMP_kinase_C_dom"/>
</dbReference>
<feature type="domain" description="GHMP kinase N-terminal" evidence="18">
    <location>
        <begin position="127"/>
        <end position="201"/>
    </location>
</feature>
<keyword evidence="12 17" id="KW-0443">Lipid metabolism</keyword>
<keyword evidence="13 17" id="KW-1207">Sterol metabolism</keyword>
<dbReference type="Gene3D" id="3.30.230.10">
    <property type="match status" value="1"/>
</dbReference>
<keyword evidence="14 17" id="KW-0753">Steroid metabolism</keyword>
<dbReference type="GO" id="GO:0004496">
    <property type="term" value="F:mevalonate kinase activity"/>
    <property type="evidence" value="ECO:0007669"/>
    <property type="project" value="UniProtKB-EC"/>
</dbReference>
<evidence type="ECO:0000256" key="8">
    <source>
        <dbReference type="ARBA" id="ARBA00022777"/>
    </source>
</evidence>
<reference evidence="20 21" key="1">
    <citation type="submission" date="2024-02" db="EMBL/GenBank/DDBJ databases">
        <title>Discinaceae phylogenomics.</title>
        <authorList>
            <person name="Dirks A.C."/>
            <person name="James T.Y."/>
        </authorList>
    </citation>
    <scope>NUCLEOTIDE SEQUENCE [LARGE SCALE GENOMIC DNA]</scope>
    <source>
        <strain evidence="20 21">ACD0624</strain>
    </source>
</reference>
<dbReference type="EMBL" id="JBBBZM010000143">
    <property type="protein sequence ID" value="KAL0632935.1"/>
    <property type="molecule type" value="Genomic_DNA"/>
</dbReference>
<evidence type="ECO:0000256" key="10">
    <source>
        <dbReference type="ARBA" id="ARBA00022842"/>
    </source>
</evidence>
<evidence type="ECO:0000256" key="4">
    <source>
        <dbReference type="ARBA" id="ARBA00022490"/>
    </source>
</evidence>
<organism evidence="20 21">
    <name type="scientific">Discina gigas</name>
    <dbReference type="NCBI Taxonomy" id="1032678"/>
    <lineage>
        <taxon>Eukaryota</taxon>
        <taxon>Fungi</taxon>
        <taxon>Dikarya</taxon>
        <taxon>Ascomycota</taxon>
        <taxon>Pezizomycotina</taxon>
        <taxon>Pezizomycetes</taxon>
        <taxon>Pezizales</taxon>
        <taxon>Discinaceae</taxon>
        <taxon>Discina</taxon>
    </lineage>
</organism>
<dbReference type="InterPro" id="IPR014721">
    <property type="entry name" value="Ribsml_uS5_D2-typ_fold_subgr"/>
</dbReference>
<evidence type="ECO:0000256" key="3">
    <source>
        <dbReference type="ARBA" id="ARBA00012103"/>
    </source>
</evidence>
<keyword evidence="5 17" id="KW-0444">Lipid biosynthesis</keyword>
<evidence type="ECO:0000256" key="15">
    <source>
        <dbReference type="ARBA" id="ARBA00029310"/>
    </source>
</evidence>
<dbReference type="Proteomes" id="UP001447188">
    <property type="component" value="Unassembled WGS sequence"/>
</dbReference>
<keyword evidence="6 17" id="KW-0808">Transferase</keyword>
<comment type="pathway">
    <text evidence="16 17">Isoprenoid biosynthesis; isopentenyl diphosphate biosynthesis via mevalonate pathway; isopentenyl diphosphate from (R)-mevalonate: step 1/3.</text>
</comment>
<comment type="subcellular location">
    <subcellularLocation>
        <location evidence="1 17">Cytoplasm</location>
    </subcellularLocation>
</comment>
<keyword evidence="21" id="KW-1185">Reference proteome</keyword>
<keyword evidence="7 17" id="KW-0547">Nucleotide-binding</keyword>
<dbReference type="InterPro" id="IPR006204">
    <property type="entry name" value="GHMP_kinase_N_dom"/>
</dbReference>
<dbReference type="SUPFAM" id="SSF54211">
    <property type="entry name" value="Ribosomal protein S5 domain 2-like"/>
    <property type="match status" value="1"/>
</dbReference>
<dbReference type="NCBIfam" id="TIGR00549">
    <property type="entry name" value="mevalon_kin"/>
    <property type="match status" value="1"/>
</dbReference>
<keyword evidence="8 17" id="KW-0418">Kinase</keyword>
<dbReference type="PANTHER" id="PTHR43290:SF2">
    <property type="entry name" value="MEVALONATE KINASE"/>
    <property type="match status" value="1"/>
</dbReference>